<evidence type="ECO:0000256" key="3">
    <source>
        <dbReference type="ARBA" id="ARBA00008919"/>
    </source>
</evidence>
<keyword evidence="7" id="KW-0735">Signal-anchor</keyword>
<keyword evidence="9 12" id="KW-0333">Golgi apparatus</keyword>
<accession>A0ABD0SW71</accession>
<dbReference type="InterPro" id="IPR031481">
    <property type="entry name" value="Glyco_tran_10_N"/>
</dbReference>
<dbReference type="AlphaFoldDB" id="A0ABD0SW71"/>
<evidence type="ECO:0000256" key="6">
    <source>
        <dbReference type="ARBA" id="ARBA00022692"/>
    </source>
</evidence>
<keyword evidence="4 12" id="KW-0328">Glycosyltransferase</keyword>
<dbReference type="InterPro" id="IPR001503">
    <property type="entry name" value="Glyco_trans_10"/>
</dbReference>
<evidence type="ECO:0000256" key="12">
    <source>
        <dbReference type="RuleBase" id="RU003832"/>
    </source>
</evidence>
<comment type="caution">
    <text evidence="15">The sequence shown here is derived from an EMBL/GenBank/DDBJ whole genome shotgun (WGS) entry which is preliminary data.</text>
</comment>
<evidence type="ECO:0000256" key="11">
    <source>
        <dbReference type="ARBA" id="ARBA00023180"/>
    </source>
</evidence>
<comment type="similarity">
    <text evidence="3 12">Belongs to the glycosyltransferase 10 family.</text>
</comment>
<protein>
    <recommendedName>
        <fullName evidence="12">Fucosyltransferase</fullName>
        <ecNumber evidence="12">2.4.1.-</ecNumber>
    </recommendedName>
</protein>
<evidence type="ECO:0000256" key="4">
    <source>
        <dbReference type="ARBA" id="ARBA00022676"/>
    </source>
</evidence>
<comment type="subcellular location">
    <subcellularLocation>
        <location evidence="1 12">Golgi apparatus</location>
        <location evidence="1 12">Golgi stack membrane</location>
        <topology evidence="1 12">Single-pass type II membrane protein</topology>
    </subcellularLocation>
</comment>
<reference evidence="15 16" key="1">
    <citation type="submission" date="2024-06" db="EMBL/GenBank/DDBJ databases">
        <title>A chromosome-level genome assembly of beet webworm, Loxostege sticticalis.</title>
        <authorList>
            <person name="Zhang Y."/>
        </authorList>
    </citation>
    <scope>NUCLEOTIDE SEQUENCE [LARGE SCALE GENOMIC DNA]</scope>
    <source>
        <strain evidence="15">AQ028</strain>
        <tissue evidence="15">Male pupae</tissue>
    </source>
</reference>
<evidence type="ECO:0000256" key="1">
    <source>
        <dbReference type="ARBA" id="ARBA00004447"/>
    </source>
</evidence>
<dbReference type="PANTHER" id="PTHR48438">
    <property type="entry name" value="ALPHA-(1,3)-FUCOSYLTRANSFERASE C-RELATED"/>
    <property type="match status" value="1"/>
</dbReference>
<evidence type="ECO:0000256" key="2">
    <source>
        <dbReference type="ARBA" id="ARBA00004922"/>
    </source>
</evidence>
<keyword evidence="10" id="KW-0472">Membrane</keyword>
<dbReference type="PANTHER" id="PTHR48438:SF1">
    <property type="entry name" value="ALPHA-(1,3)-FUCOSYLTRANSFERASE C-RELATED"/>
    <property type="match status" value="1"/>
</dbReference>
<keyword evidence="11" id="KW-0325">Glycoprotein</keyword>
<keyword evidence="5 12" id="KW-0808">Transferase</keyword>
<dbReference type="InterPro" id="IPR055270">
    <property type="entry name" value="Glyco_tran_10_C"/>
</dbReference>
<evidence type="ECO:0000256" key="7">
    <source>
        <dbReference type="ARBA" id="ARBA00022968"/>
    </source>
</evidence>
<feature type="domain" description="Fucosyltransferase C-terminal" evidence="13">
    <location>
        <begin position="221"/>
        <end position="402"/>
    </location>
</feature>
<gene>
    <name evidence="15" type="ORF">ABMA28_003413</name>
</gene>
<evidence type="ECO:0000313" key="16">
    <source>
        <dbReference type="Proteomes" id="UP001549921"/>
    </source>
</evidence>
<dbReference type="GO" id="GO:0032580">
    <property type="term" value="C:Golgi cisterna membrane"/>
    <property type="evidence" value="ECO:0007669"/>
    <property type="project" value="UniProtKB-SubCell"/>
</dbReference>
<evidence type="ECO:0000259" key="13">
    <source>
        <dbReference type="Pfam" id="PF00852"/>
    </source>
</evidence>
<evidence type="ECO:0000256" key="5">
    <source>
        <dbReference type="ARBA" id="ARBA00022679"/>
    </source>
</evidence>
<evidence type="ECO:0000256" key="8">
    <source>
        <dbReference type="ARBA" id="ARBA00022989"/>
    </source>
</evidence>
<dbReference type="Pfam" id="PF00852">
    <property type="entry name" value="Glyco_transf_10"/>
    <property type="match status" value="1"/>
</dbReference>
<keyword evidence="6 12" id="KW-0812">Transmembrane</keyword>
<dbReference type="Pfam" id="PF17039">
    <property type="entry name" value="Glyco_tran_10_N"/>
    <property type="match status" value="1"/>
</dbReference>
<keyword evidence="8" id="KW-1133">Transmembrane helix</keyword>
<dbReference type="InterPro" id="IPR038577">
    <property type="entry name" value="GT10-like_C_sf"/>
</dbReference>
<dbReference type="EC" id="2.4.1.-" evidence="12"/>
<sequence length="422" mass="49623">MARRIYYFRILKRMITNRFLLLISCFSVLILWTQTVNRENSITEEAIENVARDVRYANVYRKPNRQTKDLKYILLWTPQDYSPFYFLGNGQRAFLKNNCSVVNCYVTSNKSFFGGDTTRFDAIAFNGRNLRFTRRSQLPKKRSPHQKYIFFNLESADNYPVCHSMFDGFFNWTATYKLDSDIPYPYIVIKDRRGNPVGPKLNIKWAANMTKVDKHFSIQLTSKKKAAAWFVSACSDKSGRREFVTNLQSELASYGLTVDVFGACGTMQCPIEKKSECDSMLERHYYFYLSLENSFAEDYVSEKLLTALQHDTVPIVYGGADYSRFLPPGSYLDARKHSPEDLAAEMFHLMTSPEEYSQFFKWRQHYTYHDATATDNVCAVCEALNNKVMMETKTTYSEFRKWWNPLYEERCWWLEDLDRLWS</sequence>
<name>A0ABD0SW71_LOXSC</name>
<dbReference type="Gene3D" id="3.40.50.11660">
    <property type="entry name" value="Glycosyl transferase family 10, C-terminal domain"/>
    <property type="match status" value="1"/>
</dbReference>
<evidence type="ECO:0000256" key="9">
    <source>
        <dbReference type="ARBA" id="ARBA00023034"/>
    </source>
</evidence>
<comment type="pathway">
    <text evidence="2">Protein modification; protein glycosylation.</text>
</comment>
<evidence type="ECO:0000259" key="14">
    <source>
        <dbReference type="Pfam" id="PF17039"/>
    </source>
</evidence>
<evidence type="ECO:0000256" key="10">
    <source>
        <dbReference type="ARBA" id="ARBA00023136"/>
    </source>
</evidence>
<proteinExistence type="inferred from homology"/>
<dbReference type="GO" id="GO:0008417">
    <property type="term" value="F:fucosyltransferase activity"/>
    <property type="evidence" value="ECO:0007669"/>
    <property type="project" value="UniProtKB-ARBA"/>
</dbReference>
<dbReference type="Proteomes" id="UP001549921">
    <property type="component" value="Unassembled WGS sequence"/>
</dbReference>
<dbReference type="SUPFAM" id="SSF53756">
    <property type="entry name" value="UDP-Glycosyltransferase/glycogen phosphorylase"/>
    <property type="match status" value="1"/>
</dbReference>
<organism evidence="15 16">
    <name type="scientific">Loxostege sticticalis</name>
    <name type="common">Beet webworm moth</name>
    <dbReference type="NCBI Taxonomy" id="481309"/>
    <lineage>
        <taxon>Eukaryota</taxon>
        <taxon>Metazoa</taxon>
        <taxon>Ecdysozoa</taxon>
        <taxon>Arthropoda</taxon>
        <taxon>Hexapoda</taxon>
        <taxon>Insecta</taxon>
        <taxon>Pterygota</taxon>
        <taxon>Neoptera</taxon>
        <taxon>Endopterygota</taxon>
        <taxon>Lepidoptera</taxon>
        <taxon>Glossata</taxon>
        <taxon>Ditrysia</taxon>
        <taxon>Pyraloidea</taxon>
        <taxon>Crambidae</taxon>
        <taxon>Pyraustinae</taxon>
        <taxon>Loxostege</taxon>
    </lineage>
</organism>
<dbReference type="EMBL" id="JBEDNZ010000014">
    <property type="protein sequence ID" value="KAL0829940.1"/>
    <property type="molecule type" value="Genomic_DNA"/>
</dbReference>
<evidence type="ECO:0000313" key="15">
    <source>
        <dbReference type="EMBL" id="KAL0829940.1"/>
    </source>
</evidence>
<feature type="domain" description="Fucosyltransferase N-terminal" evidence="14">
    <location>
        <begin position="70"/>
        <end position="186"/>
    </location>
</feature>